<protein>
    <submittedName>
        <fullName evidence="5">HxlR family transcriptional regulator</fullName>
    </submittedName>
</protein>
<feature type="domain" description="HTH hxlR-type" evidence="4">
    <location>
        <begin position="1"/>
        <end position="90"/>
    </location>
</feature>
<keyword evidence="2" id="KW-0238">DNA-binding</keyword>
<dbReference type="InterPro" id="IPR036390">
    <property type="entry name" value="WH_DNA-bd_sf"/>
</dbReference>
<dbReference type="GO" id="GO:0003677">
    <property type="term" value="F:DNA binding"/>
    <property type="evidence" value="ECO:0007669"/>
    <property type="project" value="UniProtKB-KW"/>
</dbReference>
<dbReference type="STRING" id="1386089.N865_17685"/>
<dbReference type="PANTHER" id="PTHR33204:SF37">
    <property type="entry name" value="HTH-TYPE TRANSCRIPTIONAL REGULATOR YODB"/>
    <property type="match status" value="1"/>
</dbReference>
<accession>W9G8H7</accession>
<keyword evidence="6" id="KW-1185">Reference proteome</keyword>
<dbReference type="PROSITE" id="PS51118">
    <property type="entry name" value="HTH_HXLR"/>
    <property type="match status" value="1"/>
</dbReference>
<dbReference type="InterPro" id="IPR036388">
    <property type="entry name" value="WH-like_DNA-bd_sf"/>
</dbReference>
<reference evidence="5 6" key="1">
    <citation type="submission" date="2013-08" db="EMBL/GenBank/DDBJ databases">
        <title>Intrasporangium oryzae NRRL B-24470.</title>
        <authorList>
            <person name="Liu H."/>
            <person name="Wang G."/>
        </authorList>
    </citation>
    <scope>NUCLEOTIDE SEQUENCE [LARGE SCALE GENOMIC DNA]</scope>
    <source>
        <strain evidence="5 6">NRRL B-24470</strain>
    </source>
</reference>
<proteinExistence type="predicted"/>
<keyword evidence="3" id="KW-0804">Transcription</keyword>
<evidence type="ECO:0000313" key="6">
    <source>
        <dbReference type="Proteomes" id="UP000019489"/>
    </source>
</evidence>
<evidence type="ECO:0000256" key="3">
    <source>
        <dbReference type="ARBA" id="ARBA00023163"/>
    </source>
</evidence>
<evidence type="ECO:0000313" key="5">
    <source>
        <dbReference type="EMBL" id="EWT00174.1"/>
    </source>
</evidence>
<evidence type="ECO:0000259" key="4">
    <source>
        <dbReference type="PROSITE" id="PS51118"/>
    </source>
</evidence>
<name>W9G8H7_9MICO</name>
<gene>
    <name evidence="5" type="ORF">N865_17685</name>
</gene>
<dbReference type="AlphaFoldDB" id="W9G8H7"/>
<dbReference type="eggNOG" id="COG1733">
    <property type="taxonomic scope" value="Bacteria"/>
</dbReference>
<dbReference type="Gene3D" id="1.10.10.10">
    <property type="entry name" value="Winged helix-like DNA-binding domain superfamily/Winged helix DNA-binding domain"/>
    <property type="match status" value="1"/>
</dbReference>
<dbReference type="SUPFAM" id="SSF46785">
    <property type="entry name" value="Winged helix' DNA-binding domain"/>
    <property type="match status" value="1"/>
</dbReference>
<evidence type="ECO:0000256" key="2">
    <source>
        <dbReference type="ARBA" id="ARBA00023125"/>
    </source>
</evidence>
<evidence type="ECO:0000256" key="1">
    <source>
        <dbReference type="ARBA" id="ARBA00023015"/>
    </source>
</evidence>
<dbReference type="EMBL" id="AWSA01000052">
    <property type="protein sequence ID" value="EWT00174.1"/>
    <property type="molecule type" value="Genomic_DNA"/>
</dbReference>
<dbReference type="Pfam" id="PF01638">
    <property type="entry name" value="HxlR"/>
    <property type="match status" value="1"/>
</dbReference>
<dbReference type="OrthoDB" id="370168at2"/>
<dbReference type="PANTHER" id="PTHR33204">
    <property type="entry name" value="TRANSCRIPTIONAL REGULATOR, MARR FAMILY"/>
    <property type="match status" value="1"/>
</dbReference>
<dbReference type="InterPro" id="IPR002577">
    <property type="entry name" value="HTH_HxlR"/>
</dbReference>
<organism evidence="5 6">
    <name type="scientific">Intrasporangium oryzae NRRL B-24470</name>
    <dbReference type="NCBI Taxonomy" id="1386089"/>
    <lineage>
        <taxon>Bacteria</taxon>
        <taxon>Bacillati</taxon>
        <taxon>Actinomycetota</taxon>
        <taxon>Actinomycetes</taxon>
        <taxon>Micrococcales</taxon>
        <taxon>Intrasporangiaceae</taxon>
        <taxon>Intrasporangium</taxon>
    </lineage>
</organism>
<dbReference type="PATRIC" id="fig|1386089.3.peg.3594"/>
<comment type="caution">
    <text evidence="5">The sequence shown here is derived from an EMBL/GenBank/DDBJ whole genome shotgun (WGS) entry which is preliminary data.</text>
</comment>
<dbReference type="Proteomes" id="UP000019489">
    <property type="component" value="Unassembled WGS sequence"/>
</dbReference>
<sequence>MVLLDLLGRRWALRVLWELRDRPAPSFRALQAACGGASSSVLSSRLAELTAAGIIERSEQGYRLTEEGRFLVASLQTMNAWADRWAERADQALP</sequence>
<keyword evidence="1" id="KW-0805">Transcription regulation</keyword>